<dbReference type="Pfam" id="PF07707">
    <property type="entry name" value="BACK"/>
    <property type="match status" value="1"/>
</dbReference>
<dbReference type="PROSITE" id="PS51886">
    <property type="entry name" value="TLDC"/>
    <property type="match status" value="1"/>
</dbReference>
<accession>A0A015JYS6</accession>
<dbReference type="PROSITE" id="PS50097">
    <property type="entry name" value="BTB"/>
    <property type="match status" value="1"/>
</dbReference>
<evidence type="ECO:0000259" key="2">
    <source>
        <dbReference type="PROSITE" id="PS51886"/>
    </source>
</evidence>
<dbReference type="Proteomes" id="UP000022910">
    <property type="component" value="Unassembled WGS sequence"/>
</dbReference>
<evidence type="ECO:0000313" key="3">
    <source>
        <dbReference type="EMBL" id="EXX60224.1"/>
    </source>
</evidence>
<dbReference type="InterPro" id="IPR000210">
    <property type="entry name" value="BTB/POZ_dom"/>
</dbReference>
<dbReference type="EMBL" id="JEMT01025991">
    <property type="protein sequence ID" value="EXX60224.1"/>
    <property type="molecule type" value="Genomic_DNA"/>
</dbReference>
<dbReference type="OrthoDB" id="636773at2759"/>
<dbReference type="InterPro" id="IPR011705">
    <property type="entry name" value="BACK"/>
</dbReference>
<dbReference type="Pfam" id="PF00651">
    <property type="entry name" value="BTB"/>
    <property type="match status" value="1"/>
</dbReference>
<dbReference type="Gene3D" id="1.25.40.420">
    <property type="match status" value="1"/>
</dbReference>
<dbReference type="AlphaFoldDB" id="A0A015JYS6"/>
<reference evidence="3 4" key="1">
    <citation type="submission" date="2014-02" db="EMBL/GenBank/DDBJ databases">
        <title>Single nucleus genome sequencing reveals high similarity among nuclei of an endomycorrhizal fungus.</title>
        <authorList>
            <person name="Lin K."/>
            <person name="Geurts R."/>
            <person name="Zhang Z."/>
            <person name="Limpens E."/>
            <person name="Saunders D.G."/>
            <person name="Mu D."/>
            <person name="Pang E."/>
            <person name="Cao H."/>
            <person name="Cha H."/>
            <person name="Lin T."/>
            <person name="Zhou Q."/>
            <person name="Shang Y."/>
            <person name="Li Y."/>
            <person name="Ivanov S."/>
            <person name="Sharma T."/>
            <person name="Velzen R.V."/>
            <person name="Ruijter N.D."/>
            <person name="Aanen D.K."/>
            <person name="Win J."/>
            <person name="Kamoun S."/>
            <person name="Bisseling T."/>
            <person name="Huang S."/>
        </authorList>
    </citation>
    <scope>NUCLEOTIDE SEQUENCE [LARGE SCALE GENOMIC DNA]</scope>
    <source>
        <strain evidence="4">DAOM197198w</strain>
    </source>
</reference>
<dbReference type="PANTHER" id="PTHR45774">
    <property type="entry name" value="BTB/POZ DOMAIN-CONTAINING"/>
    <property type="match status" value="1"/>
</dbReference>
<keyword evidence="4" id="KW-1185">Reference proteome</keyword>
<feature type="domain" description="BTB" evidence="1">
    <location>
        <begin position="24"/>
        <end position="97"/>
    </location>
</feature>
<dbReference type="SMART" id="SM00225">
    <property type="entry name" value="BTB"/>
    <property type="match status" value="1"/>
</dbReference>
<evidence type="ECO:0000313" key="4">
    <source>
        <dbReference type="Proteomes" id="UP000022910"/>
    </source>
</evidence>
<organism evidence="3 4">
    <name type="scientific">Rhizophagus irregularis (strain DAOM 197198w)</name>
    <name type="common">Glomus intraradices</name>
    <dbReference type="NCBI Taxonomy" id="1432141"/>
    <lineage>
        <taxon>Eukaryota</taxon>
        <taxon>Fungi</taxon>
        <taxon>Fungi incertae sedis</taxon>
        <taxon>Mucoromycota</taxon>
        <taxon>Glomeromycotina</taxon>
        <taxon>Glomeromycetes</taxon>
        <taxon>Glomerales</taxon>
        <taxon>Glomeraceae</taxon>
        <taxon>Rhizophagus</taxon>
    </lineage>
</organism>
<dbReference type="Gene3D" id="3.30.710.10">
    <property type="entry name" value="Potassium Channel Kv1.1, Chain A"/>
    <property type="match status" value="1"/>
</dbReference>
<protein>
    <recommendedName>
        <fullName evidence="5">Serine-enriched protein</fullName>
    </recommendedName>
</protein>
<comment type="caution">
    <text evidence="3">The sequence shown here is derived from an EMBL/GenBank/DDBJ whole genome shotgun (WGS) entry which is preliminary data.</text>
</comment>
<dbReference type="SUPFAM" id="SSF54695">
    <property type="entry name" value="POZ domain"/>
    <property type="match status" value="1"/>
</dbReference>
<dbReference type="CDD" id="cd18186">
    <property type="entry name" value="BTB_POZ_ZBTB_KLHL-like"/>
    <property type="match status" value="1"/>
</dbReference>
<dbReference type="Pfam" id="PF07534">
    <property type="entry name" value="TLD"/>
    <property type="match status" value="1"/>
</dbReference>
<proteinExistence type="predicted"/>
<dbReference type="InterPro" id="IPR011333">
    <property type="entry name" value="SKP1/BTB/POZ_sf"/>
</dbReference>
<dbReference type="SMART" id="SM00584">
    <property type="entry name" value="TLDc"/>
    <property type="match status" value="1"/>
</dbReference>
<dbReference type="PANTHER" id="PTHR45774:SF3">
    <property type="entry name" value="BTB (POZ) DOMAIN-CONTAINING 2B-RELATED"/>
    <property type="match status" value="1"/>
</dbReference>
<dbReference type="HOGENOM" id="CLU_021542_0_2_1"/>
<evidence type="ECO:0008006" key="5">
    <source>
        <dbReference type="Google" id="ProtNLM"/>
    </source>
</evidence>
<gene>
    <name evidence="3" type="ORF">RirG_181870</name>
</gene>
<name>A0A015JYS6_RHIIW</name>
<dbReference type="InterPro" id="IPR006571">
    <property type="entry name" value="TLDc_dom"/>
</dbReference>
<feature type="domain" description="TLDc" evidence="2">
    <location>
        <begin position="301"/>
        <end position="467"/>
    </location>
</feature>
<evidence type="ECO:0000259" key="1">
    <source>
        <dbReference type="PROSITE" id="PS50097"/>
    </source>
</evidence>
<sequence>MTRQALTDTLLRDISELYDGADDYNVKIQVGEDSETEIFNAHSVILRARSTYFRSAFSSNWAKKEGDFYIFKKPNVSAIVFQIILRYIYTGTIALDAINVESNLIELLIAADEMNLYELVDHLQQHIIHLNHDWMVQNGVKLFNIISQHKGIFSKLEEYCNNIMNQEPELLIDSNDFWRLDDETLITFIQLDNLKMEEVNIWENLVKWGIAKNSTLSADMTTWGFDEYGILKKTLTKFIKHIRFFQMTPQEYYYKVRPLGKLLPKELEEDLLSYYIVPDCKLATKVLPPRKSQNNKRSESSIITTKHFNLLSYWIDDGQETLPNTLKNGQYEYNLLLRGSKDGFGVEIFRTKCNNKGATLVIIKLKNSNKIIGGYNPIRWSGSGSYLNSNQSFIFSFYSNDLDSSKIILSRVKDSFYAILDDNNRGQGFGFGDLYIFLKSCKLKHYSTKIHDSETFEIDDYEVFQVIKK</sequence>